<dbReference type="EMBL" id="QHHQ01000011">
    <property type="protein sequence ID" value="RAH96811.1"/>
    <property type="molecule type" value="Genomic_DNA"/>
</dbReference>
<evidence type="ECO:0000313" key="6">
    <source>
        <dbReference type="Proteomes" id="UP000249590"/>
    </source>
</evidence>
<evidence type="ECO:0000259" key="4">
    <source>
        <dbReference type="Pfam" id="PF13458"/>
    </source>
</evidence>
<keyword evidence="2" id="KW-0732">Signal</keyword>
<dbReference type="InterPro" id="IPR028081">
    <property type="entry name" value="Leu-bd"/>
</dbReference>
<name>A0A8B2NIE2_9HYPH</name>
<dbReference type="Proteomes" id="UP000249590">
    <property type="component" value="Unassembled WGS sequence"/>
</dbReference>
<protein>
    <submittedName>
        <fullName evidence="5">Amino acid ABC transporter substrate-binding protein</fullName>
    </submittedName>
</protein>
<proteinExistence type="inferred from homology"/>
<dbReference type="PANTHER" id="PTHR30483:SF6">
    <property type="entry name" value="PERIPLASMIC BINDING PROTEIN OF ABC TRANSPORTER FOR NATURAL AMINO ACIDS"/>
    <property type="match status" value="1"/>
</dbReference>
<dbReference type="SUPFAM" id="SSF53822">
    <property type="entry name" value="Periplasmic binding protein-like I"/>
    <property type="match status" value="1"/>
</dbReference>
<dbReference type="AlphaFoldDB" id="A0A8B2NIE2"/>
<keyword evidence="6" id="KW-1185">Reference proteome</keyword>
<dbReference type="PANTHER" id="PTHR30483">
    <property type="entry name" value="LEUCINE-SPECIFIC-BINDING PROTEIN"/>
    <property type="match status" value="1"/>
</dbReference>
<keyword evidence="3" id="KW-0029">Amino-acid transport</keyword>
<reference evidence="5 6" key="1">
    <citation type="submission" date="2018-05" db="EMBL/GenBank/DDBJ databases">
        <title>Acuticoccus sediminis sp. nov., isolated from deep-sea sediment of Indian Ocean.</title>
        <authorList>
            <person name="Liu X."/>
            <person name="Lai Q."/>
            <person name="Du Y."/>
            <person name="Sun F."/>
            <person name="Zhang X."/>
            <person name="Wang S."/>
            <person name="Shao Z."/>
        </authorList>
    </citation>
    <scope>NUCLEOTIDE SEQUENCE [LARGE SCALE GENOMIC DNA]</scope>
    <source>
        <strain evidence="5 6">PTG4-2</strain>
    </source>
</reference>
<evidence type="ECO:0000256" key="3">
    <source>
        <dbReference type="ARBA" id="ARBA00022970"/>
    </source>
</evidence>
<dbReference type="CDD" id="cd06346">
    <property type="entry name" value="PBP1_ABC_ligand_binding-like"/>
    <property type="match status" value="1"/>
</dbReference>
<evidence type="ECO:0000256" key="2">
    <source>
        <dbReference type="ARBA" id="ARBA00022729"/>
    </source>
</evidence>
<comment type="similarity">
    <text evidence="1">Belongs to the leucine-binding protein family.</text>
</comment>
<evidence type="ECO:0000256" key="1">
    <source>
        <dbReference type="ARBA" id="ARBA00010062"/>
    </source>
</evidence>
<feature type="domain" description="Leucine-binding protein" evidence="4">
    <location>
        <begin position="29"/>
        <end position="340"/>
    </location>
</feature>
<accession>A0A8B2NIE2</accession>
<dbReference type="InterPro" id="IPR051010">
    <property type="entry name" value="BCAA_transport"/>
</dbReference>
<dbReference type="InterPro" id="IPR028082">
    <property type="entry name" value="Peripla_BP_I"/>
</dbReference>
<evidence type="ECO:0000313" key="5">
    <source>
        <dbReference type="EMBL" id="RAH96811.1"/>
    </source>
</evidence>
<dbReference type="GO" id="GO:0006865">
    <property type="term" value="P:amino acid transport"/>
    <property type="evidence" value="ECO:0007669"/>
    <property type="project" value="UniProtKB-KW"/>
</dbReference>
<dbReference type="Pfam" id="PF13458">
    <property type="entry name" value="Peripla_BP_6"/>
    <property type="match status" value="1"/>
</dbReference>
<sequence length="402" mass="42639">MLESGAAAGAFAMSSAAGIRLTVAQEAEEIRIGTLCPITRAGSVFGPGIQRGIQFAADDINAAGGLLGGRKIRLFNEDTQSDPDSAVRAAKKLIEINETETLLGTWSSGVTMAIAPIAIEGKVVNMNVSGTTDLRTMDKDEWIWPCGGSNIAYGKMMGEYAIAQGYKNASFLAFNNPSGITLGEEFKKVFVDAGGTCEVVVYNPNQPSYRAELTRALASGPEVIALGSYLPDTTILLKEWYAMGEPVDWVGPIWAVSPALIEAVGADAAEGIVSIGAVPNFDSPAFESFKERYESAMDQPILANPFAAIGYDMMITCALAMEAAGSSKAEEFRRQIRAVSSPPGEKVYTVAEALEAVRAGTEIDYEGVGGNMDFDETGEAKPYFAYWKAEGGTLNLKGPIES</sequence>
<comment type="caution">
    <text evidence="5">The sequence shown here is derived from an EMBL/GenBank/DDBJ whole genome shotgun (WGS) entry which is preliminary data.</text>
</comment>
<organism evidence="5 6">
    <name type="scientific">Acuticoccus sediminis</name>
    <dbReference type="NCBI Taxonomy" id="2184697"/>
    <lineage>
        <taxon>Bacteria</taxon>
        <taxon>Pseudomonadati</taxon>
        <taxon>Pseudomonadota</taxon>
        <taxon>Alphaproteobacteria</taxon>
        <taxon>Hyphomicrobiales</taxon>
        <taxon>Amorphaceae</taxon>
        <taxon>Acuticoccus</taxon>
    </lineage>
</organism>
<keyword evidence="3" id="KW-0813">Transport</keyword>
<dbReference type="Gene3D" id="3.40.50.2300">
    <property type="match status" value="2"/>
</dbReference>
<gene>
    <name evidence="5" type="ORF">DLJ53_31610</name>
</gene>